<name>A0A0A9FJ90_ARUDO</name>
<protein>
    <submittedName>
        <fullName evidence="1">Uncharacterized protein</fullName>
    </submittedName>
</protein>
<reference evidence="1" key="1">
    <citation type="submission" date="2014-09" db="EMBL/GenBank/DDBJ databases">
        <authorList>
            <person name="Magalhaes I.L.F."/>
            <person name="Oliveira U."/>
            <person name="Santos F.R."/>
            <person name="Vidigal T.H.D.A."/>
            <person name="Brescovit A.D."/>
            <person name="Santos A.J."/>
        </authorList>
    </citation>
    <scope>NUCLEOTIDE SEQUENCE</scope>
    <source>
        <tissue evidence="1">Shoot tissue taken approximately 20 cm above the soil surface</tissue>
    </source>
</reference>
<sequence length="96" mass="11250">MEHRLTFSQHPLNRKIPIKTIFTGSKKSAINSGPGHWRYSAGTLSITSFKRTWKQSVYFRYCRGIWKQSNFRVVYFDAENPKIMKPLIRNAELDGN</sequence>
<dbReference type="EMBL" id="GBRH01186592">
    <property type="protein sequence ID" value="JAE11304.1"/>
    <property type="molecule type" value="Transcribed_RNA"/>
</dbReference>
<accession>A0A0A9FJ90</accession>
<organism evidence="1">
    <name type="scientific">Arundo donax</name>
    <name type="common">Giant reed</name>
    <name type="synonym">Donax arundinaceus</name>
    <dbReference type="NCBI Taxonomy" id="35708"/>
    <lineage>
        <taxon>Eukaryota</taxon>
        <taxon>Viridiplantae</taxon>
        <taxon>Streptophyta</taxon>
        <taxon>Embryophyta</taxon>
        <taxon>Tracheophyta</taxon>
        <taxon>Spermatophyta</taxon>
        <taxon>Magnoliopsida</taxon>
        <taxon>Liliopsida</taxon>
        <taxon>Poales</taxon>
        <taxon>Poaceae</taxon>
        <taxon>PACMAD clade</taxon>
        <taxon>Arundinoideae</taxon>
        <taxon>Arundineae</taxon>
        <taxon>Arundo</taxon>
    </lineage>
</organism>
<evidence type="ECO:0000313" key="1">
    <source>
        <dbReference type="EMBL" id="JAE11304.1"/>
    </source>
</evidence>
<dbReference type="AlphaFoldDB" id="A0A0A9FJ90"/>
<proteinExistence type="predicted"/>
<reference evidence="1" key="2">
    <citation type="journal article" date="2015" name="Data Brief">
        <title>Shoot transcriptome of the giant reed, Arundo donax.</title>
        <authorList>
            <person name="Barrero R.A."/>
            <person name="Guerrero F.D."/>
            <person name="Moolhuijzen P."/>
            <person name="Goolsby J.A."/>
            <person name="Tidwell J."/>
            <person name="Bellgard S.E."/>
            <person name="Bellgard M.I."/>
        </authorList>
    </citation>
    <scope>NUCLEOTIDE SEQUENCE</scope>
    <source>
        <tissue evidence="1">Shoot tissue taken approximately 20 cm above the soil surface</tissue>
    </source>
</reference>